<dbReference type="NCBIfam" id="TIGR03984">
    <property type="entry name" value="CRISPR-associated protein Csx19"/>
    <property type="match status" value="1"/>
</dbReference>
<dbReference type="HOGENOM" id="CLU_1432698_0_0_3"/>
<name>K9VTY3_9CYAN</name>
<evidence type="ECO:0000313" key="2">
    <source>
        <dbReference type="Proteomes" id="UP000010472"/>
    </source>
</evidence>
<sequence length="194" mass="21557">MVNLHGRTTNNITLLEALKNCANALAKNSHAVALLYSPDWCKFGYLQFDGNLVDSKGTSFDLSSVFEAKVFNDKAELRWLNELNGVGKAVLISEADISSCLTDNINILTAIDTNEQCYLLWGEKVRSLSTPGWTRLAAARIGAIDVPVSSQTDEARIYLQTLEYLGEDEYGNVAVVEERLIRLIEKRVIKSEVK</sequence>
<dbReference type="eggNOG" id="ENOG5032SZ4">
    <property type="taxonomic scope" value="Bacteria"/>
</dbReference>
<evidence type="ECO:0000313" key="1">
    <source>
        <dbReference type="EMBL" id="AFZ11528.1"/>
    </source>
</evidence>
<organism evidence="1 2">
    <name type="scientific">Crinalium epipsammum PCC 9333</name>
    <dbReference type="NCBI Taxonomy" id="1173022"/>
    <lineage>
        <taxon>Bacteria</taxon>
        <taxon>Bacillati</taxon>
        <taxon>Cyanobacteriota</taxon>
        <taxon>Cyanophyceae</taxon>
        <taxon>Gomontiellales</taxon>
        <taxon>Gomontiellaceae</taxon>
        <taxon>Crinalium</taxon>
    </lineage>
</organism>
<proteinExistence type="predicted"/>
<dbReference type="OrthoDB" id="459236at2"/>
<dbReference type="AlphaFoldDB" id="K9VTY3"/>
<dbReference type="EMBL" id="CP003620">
    <property type="protein sequence ID" value="AFZ11528.1"/>
    <property type="molecule type" value="Genomic_DNA"/>
</dbReference>
<reference evidence="1 2" key="1">
    <citation type="submission" date="2012-06" db="EMBL/GenBank/DDBJ databases">
        <title>Finished chromosome of genome of Crinalium epipsammum PCC 9333.</title>
        <authorList>
            <consortium name="US DOE Joint Genome Institute"/>
            <person name="Gugger M."/>
            <person name="Coursin T."/>
            <person name="Rippka R."/>
            <person name="Tandeau De Marsac N."/>
            <person name="Huntemann M."/>
            <person name="Wei C.-L."/>
            <person name="Han J."/>
            <person name="Detter J.C."/>
            <person name="Han C."/>
            <person name="Tapia R."/>
            <person name="Davenport K."/>
            <person name="Daligault H."/>
            <person name="Erkkila T."/>
            <person name="Gu W."/>
            <person name="Munk A.C.C."/>
            <person name="Teshima H."/>
            <person name="Xu Y."/>
            <person name="Chain P."/>
            <person name="Chen A."/>
            <person name="Krypides N."/>
            <person name="Mavromatis K."/>
            <person name="Markowitz V."/>
            <person name="Szeto E."/>
            <person name="Ivanova N."/>
            <person name="Mikhailova N."/>
            <person name="Ovchinnikova G."/>
            <person name="Pagani I."/>
            <person name="Pati A."/>
            <person name="Goodwin L."/>
            <person name="Peters L."/>
            <person name="Pitluck S."/>
            <person name="Woyke T."/>
            <person name="Kerfeld C."/>
        </authorList>
    </citation>
    <scope>NUCLEOTIDE SEQUENCE [LARGE SCALE GENOMIC DNA]</scope>
    <source>
        <strain evidence="1 2">PCC 9333</strain>
    </source>
</reference>
<dbReference type="STRING" id="1173022.Cri9333_0582"/>
<dbReference type="KEGG" id="cep:Cri9333_0582"/>
<dbReference type="RefSeq" id="WP_015201662.1">
    <property type="nucleotide sequence ID" value="NC_019753.1"/>
</dbReference>
<protein>
    <submittedName>
        <fullName evidence="1">Uncharacterized protein</fullName>
    </submittedName>
</protein>
<keyword evidence="2" id="KW-1185">Reference proteome</keyword>
<dbReference type="Proteomes" id="UP000010472">
    <property type="component" value="Chromosome"/>
</dbReference>
<dbReference type="InterPro" id="IPR023815">
    <property type="entry name" value="CRISPR-assoc_Csx19"/>
</dbReference>
<gene>
    <name evidence="1" type="ORF">Cri9333_0582</name>
</gene>
<accession>K9VTY3</accession>